<keyword evidence="5" id="KW-1185">Reference proteome</keyword>
<dbReference type="InterPro" id="IPR001461">
    <property type="entry name" value="Aspartic_peptidase_A1"/>
</dbReference>
<proteinExistence type="inferred from homology"/>
<comment type="caution">
    <text evidence="4">The sequence shown here is derived from an EMBL/GenBank/DDBJ whole genome shotgun (WGS) entry which is preliminary data.</text>
</comment>
<dbReference type="Pfam" id="PF00026">
    <property type="entry name" value="Asp"/>
    <property type="match status" value="1"/>
</dbReference>
<dbReference type="PRINTS" id="PR00792">
    <property type="entry name" value="PEPSIN"/>
</dbReference>
<dbReference type="Gene3D" id="2.40.70.10">
    <property type="entry name" value="Acid Proteases"/>
    <property type="match status" value="2"/>
</dbReference>
<dbReference type="InterPro" id="IPR021109">
    <property type="entry name" value="Peptidase_aspartic_dom_sf"/>
</dbReference>
<comment type="similarity">
    <text evidence="1">Belongs to the peptidase A1 family.</text>
</comment>
<evidence type="ECO:0000259" key="3">
    <source>
        <dbReference type="PROSITE" id="PS51767"/>
    </source>
</evidence>
<organism evidence="4 5">
    <name type="scientific">Hymenoscyphus fraxineus</name>
    <dbReference type="NCBI Taxonomy" id="746836"/>
    <lineage>
        <taxon>Eukaryota</taxon>
        <taxon>Fungi</taxon>
        <taxon>Dikarya</taxon>
        <taxon>Ascomycota</taxon>
        <taxon>Pezizomycotina</taxon>
        <taxon>Leotiomycetes</taxon>
        <taxon>Helotiales</taxon>
        <taxon>Helotiaceae</taxon>
        <taxon>Hymenoscyphus</taxon>
    </lineage>
</organism>
<evidence type="ECO:0000256" key="1">
    <source>
        <dbReference type="ARBA" id="ARBA00007447"/>
    </source>
</evidence>
<reference evidence="4" key="1">
    <citation type="submission" date="2021-07" db="EMBL/GenBank/DDBJ databases">
        <authorList>
            <person name="Durling M."/>
        </authorList>
    </citation>
    <scope>NUCLEOTIDE SEQUENCE</scope>
</reference>
<dbReference type="AlphaFoldDB" id="A0A9N9PZE8"/>
<dbReference type="GO" id="GO:0004190">
    <property type="term" value="F:aspartic-type endopeptidase activity"/>
    <property type="evidence" value="ECO:0007669"/>
    <property type="project" value="InterPro"/>
</dbReference>
<evidence type="ECO:0000313" key="4">
    <source>
        <dbReference type="EMBL" id="CAG8960968.1"/>
    </source>
</evidence>
<dbReference type="PANTHER" id="PTHR47966">
    <property type="entry name" value="BETA-SITE APP-CLEAVING ENZYME, ISOFORM A-RELATED"/>
    <property type="match status" value="1"/>
</dbReference>
<dbReference type="OrthoDB" id="2747330at2759"/>
<dbReference type="Proteomes" id="UP000696280">
    <property type="component" value="Unassembled WGS sequence"/>
</dbReference>
<protein>
    <recommendedName>
        <fullName evidence="3">Peptidase A1 domain-containing protein</fullName>
    </recommendedName>
</protein>
<feature type="active site" evidence="2">
    <location>
        <position position="197"/>
    </location>
</feature>
<dbReference type="PROSITE" id="PS51767">
    <property type="entry name" value="PEPTIDASE_A1"/>
    <property type="match status" value="1"/>
</dbReference>
<accession>A0A9N9PZE8</accession>
<gene>
    <name evidence="4" type="ORF">HYFRA_00002506</name>
</gene>
<evidence type="ECO:0000313" key="5">
    <source>
        <dbReference type="Proteomes" id="UP000696280"/>
    </source>
</evidence>
<dbReference type="GO" id="GO:0006508">
    <property type="term" value="P:proteolysis"/>
    <property type="evidence" value="ECO:0007669"/>
    <property type="project" value="InterPro"/>
</dbReference>
<dbReference type="EMBL" id="CAJVRL010000103">
    <property type="protein sequence ID" value="CAG8960968.1"/>
    <property type="molecule type" value="Genomic_DNA"/>
</dbReference>
<dbReference type="PANTHER" id="PTHR47966:SF2">
    <property type="entry name" value="ASPERGILLOPEPSIN-1-RELATED"/>
    <property type="match status" value="1"/>
</dbReference>
<sequence>MGSVRIPGERCQTLSNNIRQHYCVEHFSSISYFKCILPFLEHLQSELSLEKVFNMTGSKSTVSVSKSLSPWILVLLCLLVTIDAQLLERKIITRDGSNFTRKSFSLTQNKNPNWEPREIPVTDIYARPFRKHRIRMPKELREGVMELAAEESNSTSLKHKRANGVKTKDNNGLYTYPVGMGEDLNYNPVQTLQILFDTGSGDFWVWSWLMPETITQGRRIYNASNSHHSARWPGQSFNIPYASGSAYGLVYQDTVWADGELGLQGTPVECAQDVGGDRLKQLTNVDGIMGLNTWTTDSESPQPQQTWLSFLLDYQVVEHGLEPVFTIALVRNGIGTMDFGVIDKSKYTGNIIWTPVVPTPGWAESGYWLFEWSGWAIGKGAFNRATKLVLTDSGTNLTLLPLSMAKKYYAQVAGAYQLSTGFWTFPCASTLPSFTFGIGSARVTIQSKNMVFLELDDNVMCLGAIQNTEEDGFVLLGTPWLEGLFLVHDYGRKRLGFAARTN</sequence>
<feature type="active site" evidence="2">
    <location>
        <position position="392"/>
    </location>
</feature>
<evidence type="ECO:0000256" key="2">
    <source>
        <dbReference type="PIRSR" id="PIRSR601461-1"/>
    </source>
</evidence>
<feature type="domain" description="Peptidase A1" evidence="3">
    <location>
        <begin position="174"/>
        <end position="498"/>
    </location>
</feature>
<dbReference type="InterPro" id="IPR033121">
    <property type="entry name" value="PEPTIDASE_A1"/>
</dbReference>
<name>A0A9N9PZE8_9HELO</name>
<dbReference type="SUPFAM" id="SSF50630">
    <property type="entry name" value="Acid proteases"/>
    <property type="match status" value="1"/>
</dbReference>